<dbReference type="InterPro" id="IPR036250">
    <property type="entry name" value="AcylCo_DH-like_C"/>
</dbReference>
<dbReference type="InterPro" id="IPR009100">
    <property type="entry name" value="AcylCoA_DH/oxidase_NM_dom_sf"/>
</dbReference>
<dbReference type="Gene3D" id="1.10.540.10">
    <property type="entry name" value="Acyl-CoA dehydrogenase/oxidase, N-terminal domain"/>
    <property type="match status" value="1"/>
</dbReference>
<feature type="domain" description="Acetyl-CoA dehydrogenase-like C-terminal" evidence="9">
    <location>
        <begin position="472"/>
        <end position="595"/>
    </location>
</feature>
<name>A0ABT0EAL9_9GAMM</name>
<evidence type="ECO:0000256" key="2">
    <source>
        <dbReference type="ARBA" id="ARBA00009347"/>
    </source>
</evidence>
<accession>A0ABT0EAL9</accession>
<evidence type="ECO:0000256" key="1">
    <source>
        <dbReference type="ARBA" id="ARBA00001974"/>
    </source>
</evidence>
<dbReference type="Pfam" id="PF12806">
    <property type="entry name" value="Acyl-CoA_dh_C"/>
    <property type="match status" value="1"/>
</dbReference>
<comment type="caution">
    <text evidence="10">The sequence shown here is derived from an EMBL/GenBank/DDBJ whole genome shotgun (WGS) entry which is preliminary data.</text>
</comment>
<evidence type="ECO:0000313" key="11">
    <source>
        <dbReference type="Proteomes" id="UP001165524"/>
    </source>
</evidence>
<dbReference type="PANTHER" id="PTHR42803:SF1">
    <property type="entry name" value="BROAD-SPECIFICITY LINEAR ACYL-COA DEHYDROGENASE FADE5"/>
    <property type="match status" value="1"/>
</dbReference>
<dbReference type="Pfam" id="PF02770">
    <property type="entry name" value="Acyl-CoA_dh_M"/>
    <property type="match status" value="1"/>
</dbReference>
<keyword evidence="5 6" id="KW-0560">Oxidoreductase</keyword>
<evidence type="ECO:0000313" key="10">
    <source>
        <dbReference type="EMBL" id="MCK0538886.1"/>
    </source>
</evidence>
<dbReference type="InterPro" id="IPR046373">
    <property type="entry name" value="Acyl-CoA_Oxase/DH_mid-dom_sf"/>
</dbReference>
<evidence type="ECO:0000256" key="5">
    <source>
        <dbReference type="ARBA" id="ARBA00023002"/>
    </source>
</evidence>
<dbReference type="Gene3D" id="2.40.110.10">
    <property type="entry name" value="Butyryl-CoA Dehydrogenase, subunit A, domain 2"/>
    <property type="match status" value="1"/>
</dbReference>
<organism evidence="10 11">
    <name type="scientific">Alcanivorax quisquiliarum</name>
    <dbReference type="NCBI Taxonomy" id="2933565"/>
    <lineage>
        <taxon>Bacteria</taxon>
        <taxon>Pseudomonadati</taxon>
        <taxon>Pseudomonadota</taxon>
        <taxon>Gammaproteobacteria</taxon>
        <taxon>Oceanospirillales</taxon>
        <taxon>Alcanivoracaceae</taxon>
        <taxon>Alcanivorax</taxon>
    </lineage>
</organism>
<proteinExistence type="inferred from homology"/>
<reference evidence="10" key="1">
    <citation type="submission" date="2022-04" db="EMBL/GenBank/DDBJ databases">
        <title>Alcanivorax sp. CY1518 draft genome sequence.</title>
        <authorList>
            <person name="Zhao G."/>
            <person name="An M."/>
        </authorList>
    </citation>
    <scope>NUCLEOTIDE SEQUENCE</scope>
    <source>
        <strain evidence="10">CY1518</strain>
    </source>
</reference>
<feature type="domain" description="Acyl-CoA oxidase/dehydrogenase middle" evidence="8">
    <location>
        <begin position="167"/>
        <end position="275"/>
    </location>
</feature>
<dbReference type="Proteomes" id="UP001165524">
    <property type="component" value="Unassembled WGS sequence"/>
</dbReference>
<keyword evidence="11" id="KW-1185">Reference proteome</keyword>
<dbReference type="InterPro" id="IPR052166">
    <property type="entry name" value="Diverse_Acyl-CoA_DH"/>
</dbReference>
<sequence length="600" mass="64910">MASYRAPLDDIRFVVNDMLNFTDHYATLKEVEQVDRETFDLLLEQGGKFCEEVLHPLYRSGDEAGCEFDGGEVRLPAGYREARARFVEAGWPALTARKKWGGQHLPRSLAIAINEMMCATNPPWVMLTGLPNGVMMAMEAGGKASGDDALEHRYFPGFVDGRFSATMCLTEPHCGTDLGLLRTRAEPQEDGSYRLSGTKIFISYGEHDCAENIIHLVLARLPGAPSGTSGISMFVVPKFLVDEEGRGGARNAVSCGAIEHKMGYAASPTCVMNFEGAVGHIVGRPNEGLRYMFVMMNDARIGSGMAGLGLANASFQGALAYAKERLQSRALSGAQNPDGPADPILVHPGVRQLLLTQKALTEGCRALVLDTARWCDVADYGATQEARAFAQQRLGLLTPIVKGFVTEVSNEVVSHGVQVLGGHGYIRESGMEQLMRDCRVTTIYEGTTQVQAMDLIGRKVMLDKGAALTSLVADILAFCDAHVAHPRVGAHAASLRNKAQEWHQLAAETGVAALNAPDEAGAASVDFLMYSGYVVVGFYWLKLMLAAEEKLAAGGDPGFCHGKFKAADFYFRRLLPRTLSLAVTLRAGAGSLMEMNEEEF</sequence>
<evidence type="ECO:0000256" key="6">
    <source>
        <dbReference type="RuleBase" id="RU362125"/>
    </source>
</evidence>
<evidence type="ECO:0000256" key="4">
    <source>
        <dbReference type="ARBA" id="ARBA00022827"/>
    </source>
</evidence>
<feature type="domain" description="Acyl-CoA dehydrogenase/oxidase C-terminal" evidence="7">
    <location>
        <begin position="286"/>
        <end position="455"/>
    </location>
</feature>
<dbReference type="PANTHER" id="PTHR42803">
    <property type="entry name" value="ACYL-COA DEHYDROGENASE"/>
    <property type="match status" value="1"/>
</dbReference>
<dbReference type="InterPro" id="IPR009075">
    <property type="entry name" value="AcylCo_DH/oxidase_C"/>
</dbReference>
<evidence type="ECO:0000259" key="8">
    <source>
        <dbReference type="Pfam" id="PF02770"/>
    </source>
</evidence>
<dbReference type="Pfam" id="PF00441">
    <property type="entry name" value="Acyl-CoA_dh_1"/>
    <property type="match status" value="1"/>
</dbReference>
<dbReference type="InterPro" id="IPR006091">
    <property type="entry name" value="Acyl-CoA_Oxase/DH_mid-dom"/>
</dbReference>
<dbReference type="SUPFAM" id="SSF47203">
    <property type="entry name" value="Acyl-CoA dehydrogenase C-terminal domain-like"/>
    <property type="match status" value="1"/>
</dbReference>
<comment type="cofactor">
    <cofactor evidence="1 6">
        <name>FAD</name>
        <dbReference type="ChEBI" id="CHEBI:57692"/>
    </cofactor>
</comment>
<protein>
    <submittedName>
        <fullName evidence="10">Acyl-CoA dehydrogenase C-terminal domain-containing protein</fullName>
    </submittedName>
</protein>
<dbReference type="InterPro" id="IPR025878">
    <property type="entry name" value="Acyl-CoA_dh-like_C_dom"/>
</dbReference>
<dbReference type="InterPro" id="IPR037069">
    <property type="entry name" value="AcylCoA_DH/ox_N_sf"/>
</dbReference>
<comment type="similarity">
    <text evidence="2 6">Belongs to the acyl-CoA dehydrogenase family.</text>
</comment>
<keyword evidence="4 6" id="KW-0274">FAD</keyword>
<keyword evidence="3 6" id="KW-0285">Flavoprotein</keyword>
<evidence type="ECO:0000256" key="3">
    <source>
        <dbReference type="ARBA" id="ARBA00022630"/>
    </source>
</evidence>
<evidence type="ECO:0000259" key="9">
    <source>
        <dbReference type="Pfam" id="PF12806"/>
    </source>
</evidence>
<evidence type="ECO:0000259" key="7">
    <source>
        <dbReference type="Pfam" id="PF00441"/>
    </source>
</evidence>
<dbReference type="SUPFAM" id="SSF56645">
    <property type="entry name" value="Acyl-CoA dehydrogenase NM domain-like"/>
    <property type="match status" value="1"/>
</dbReference>
<dbReference type="Gene3D" id="1.20.140.10">
    <property type="entry name" value="Butyryl-CoA Dehydrogenase, subunit A, domain 3"/>
    <property type="match status" value="1"/>
</dbReference>
<gene>
    <name evidence="10" type="ORF">MU846_14345</name>
</gene>
<dbReference type="EMBL" id="JALKII010000019">
    <property type="protein sequence ID" value="MCK0538886.1"/>
    <property type="molecule type" value="Genomic_DNA"/>
</dbReference>
<dbReference type="RefSeq" id="WP_246953944.1">
    <property type="nucleotide sequence ID" value="NZ_JALKII010000019.1"/>
</dbReference>